<dbReference type="InterPro" id="IPR029052">
    <property type="entry name" value="Metallo-depent_PP-like"/>
</dbReference>
<dbReference type="PRINTS" id="PR00114">
    <property type="entry name" value="STPHPHTASE"/>
</dbReference>
<dbReference type="Proteomes" id="UP000604046">
    <property type="component" value="Unassembled WGS sequence"/>
</dbReference>
<feature type="domain" description="Serine/threonine specific protein phosphatases" evidence="6">
    <location>
        <begin position="198"/>
        <end position="203"/>
    </location>
</feature>
<comment type="cofactor">
    <cofactor evidence="1">
        <name>Mn(2+)</name>
        <dbReference type="ChEBI" id="CHEBI:29035"/>
    </cofactor>
</comment>
<evidence type="ECO:0000256" key="5">
    <source>
        <dbReference type="SAM" id="MobiDB-lite"/>
    </source>
</evidence>
<dbReference type="SMART" id="SM00156">
    <property type="entry name" value="PP2Ac"/>
    <property type="match status" value="1"/>
</dbReference>
<evidence type="ECO:0000256" key="3">
    <source>
        <dbReference type="ARBA" id="ARBA00023211"/>
    </source>
</evidence>
<protein>
    <recommendedName>
        <fullName evidence="4">Serine/threonine-protein phosphatase</fullName>
        <ecNumber evidence="4">3.1.3.16</ecNumber>
    </recommendedName>
</protein>
<evidence type="ECO:0000313" key="8">
    <source>
        <dbReference type="Proteomes" id="UP000604046"/>
    </source>
</evidence>
<dbReference type="Gene3D" id="3.60.21.10">
    <property type="match status" value="1"/>
</dbReference>
<keyword evidence="3" id="KW-0464">Manganese</keyword>
<dbReference type="EMBL" id="CAJNDS010000402">
    <property type="protein sequence ID" value="CAE7202288.1"/>
    <property type="molecule type" value="Genomic_DNA"/>
</dbReference>
<dbReference type="GO" id="GO:0046872">
    <property type="term" value="F:metal ion binding"/>
    <property type="evidence" value="ECO:0007669"/>
    <property type="project" value="UniProtKB-KW"/>
</dbReference>
<dbReference type="PANTHER" id="PTHR45668:SF5">
    <property type="entry name" value="SERINE_THREONINE-PROTEIN PHOSPHATASE 5"/>
    <property type="match status" value="1"/>
</dbReference>
<sequence>MITSSCAVPAKGERQRAQTLPDPPGYSGPRAHCARCALADQPSSFAPENPCASMVAALLSMQKEGQILPKKESPMMPDVWDAYLMVLDMIDTLRKEKTLGQASIPAGGQLTVALSPAVVPLPMACSSAGAACHAELTVGDLHGQYWDFMNLLSMTGKPSASSPFIFNGDFVDRGSWSIEVILSIFALKLKDPQSVFLNRGNHEMLETNILYGFAGECGAKYDMELFNLFSEAFRNLPLAHLVDGKVLVLHGGLPGPDPRIWMPGQTHDPTDAIPMTVLPTLEEIASVDRYLEITPESYAQSIGPTTPDKEVNDMRKLIDILWGDPRGGDGYGPSYRKGKGVYMFGPDVTTSFCKKNNLQCIIRSHEARTEWSIESAKMSKTVEGRAAGCALRSVIVYPGSLSLALGSDGR</sequence>
<evidence type="ECO:0000259" key="6">
    <source>
        <dbReference type="PROSITE" id="PS00125"/>
    </source>
</evidence>
<dbReference type="InterPro" id="IPR004843">
    <property type="entry name" value="Calcineurin-like_PHP"/>
</dbReference>
<comment type="similarity">
    <text evidence="4">Belongs to the PPP phosphatase family.</text>
</comment>
<keyword evidence="2" id="KW-0479">Metal-binding</keyword>
<reference evidence="7" key="1">
    <citation type="submission" date="2021-02" db="EMBL/GenBank/DDBJ databases">
        <authorList>
            <person name="Dougan E. K."/>
            <person name="Rhodes N."/>
            <person name="Thang M."/>
            <person name="Chan C."/>
        </authorList>
    </citation>
    <scope>NUCLEOTIDE SEQUENCE</scope>
</reference>
<evidence type="ECO:0000313" key="7">
    <source>
        <dbReference type="EMBL" id="CAE7202288.1"/>
    </source>
</evidence>
<dbReference type="InterPro" id="IPR006186">
    <property type="entry name" value="Ser/Thr-sp_prot-phosphatase"/>
</dbReference>
<accession>A0A812JAC4</accession>
<dbReference type="Pfam" id="PF00149">
    <property type="entry name" value="Metallophos"/>
    <property type="match status" value="1"/>
</dbReference>
<proteinExistence type="inferred from homology"/>
<dbReference type="InterPro" id="IPR051134">
    <property type="entry name" value="PPP_phosphatase"/>
</dbReference>
<feature type="region of interest" description="Disordered" evidence="5">
    <location>
        <begin position="1"/>
        <end position="25"/>
    </location>
</feature>
<organism evidence="7 8">
    <name type="scientific">Symbiodinium natans</name>
    <dbReference type="NCBI Taxonomy" id="878477"/>
    <lineage>
        <taxon>Eukaryota</taxon>
        <taxon>Sar</taxon>
        <taxon>Alveolata</taxon>
        <taxon>Dinophyceae</taxon>
        <taxon>Suessiales</taxon>
        <taxon>Symbiodiniaceae</taxon>
        <taxon>Symbiodinium</taxon>
    </lineage>
</organism>
<gene>
    <name evidence="7" type="primary">ppt1</name>
    <name evidence="7" type="ORF">SNAT2548_LOCUS6110</name>
</gene>
<keyword evidence="8" id="KW-1185">Reference proteome</keyword>
<keyword evidence="4" id="KW-0378">Hydrolase</keyword>
<dbReference type="GO" id="GO:0004722">
    <property type="term" value="F:protein serine/threonine phosphatase activity"/>
    <property type="evidence" value="ECO:0007669"/>
    <property type="project" value="UniProtKB-EC"/>
</dbReference>
<dbReference type="SUPFAM" id="SSF56300">
    <property type="entry name" value="Metallo-dependent phosphatases"/>
    <property type="match status" value="1"/>
</dbReference>
<comment type="caution">
    <text evidence="7">The sequence shown here is derived from an EMBL/GenBank/DDBJ whole genome shotgun (WGS) entry which is preliminary data.</text>
</comment>
<evidence type="ECO:0000256" key="2">
    <source>
        <dbReference type="ARBA" id="ARBA00022723"/>
    </source>
</evidence>
<dbReference type="PANTHER" id="PTHR45668">
    <property type="entry name" value="SERINE/THREONINE-PROTEIN PHOSPHATASE 5-RELATED"/>
    <property type="match status" value="1"/>
</dbReference>
<evidence type="ECO:0000256" key="4">
    <source>
        <dbReference type="RuleBase" id="RU004273"/>
    </source>
</evidence>
<name>A0A812JAC4_9DINO</name>
<dbReference type="AlphaFoldDB" id="A0A812JAC4"/>
<dbReference type="PROSITE" id="PS00125">
    <property type="entry name" value="SER_THR_PHOSPHATASE"/>
    <property type="match status" value="1"/>
</dbReference>
<dbReference type="EC" id="3.1.3.16" evidence="4"/>
<comment type="catalytic activity">
    <reaction evidence="4">
        <text>O-phospho-L-threonyl-[protein] + H2O = L-threonyl-[protein] + phosphate</text>
        <dbReference type="Rhea" id="RHEA:47004"/>
        <dbReference type="Rhea" id="RHEA-COMP:11060"/>
        <dbReference type="Rhea" id="RHEA-COMP:11605"/>
        <dbReference type="ChEBI" id="CHEBI:15377"/>
        <dbReference type="ChEBI" id="CHEBI:30013"/>
        <dbReference type="ChEBI" id="CHEBI:43474"/>
        <dbReference type="ChEBI" id="CHEBI:61977"/>
        <dbReference type="EC" id="3.1.3.16"/>
    </reaction>
</comment>
<dbReference type="OrthoDB" id="442428at2759"/>
<evidence type="ECO:0000256" key="1">
    <source>
        <dbReference type="ARBA" id="ARBA00001936"/>
    </source>
</evidence>